<dbReference type="Pfam" id="PF00083">
    <property type="entry name" value="Sugar_tr"/>
    <property type="match status" value="1"/>
</dbReference>
<evidence type="ECO:0000256" key="1">
    <source>
        <dbReference type="ARBA" id="ARBA00000590"/>
    </source>
</evidence>
<feature type="region of interest" description="Disordered" evidence="17">
    <location>
        <begin position="536"/>
        <end position="557"/>
    </location>
</feature>
<dbReference type="PROSITE" id="PS00216">
    <property type="entry name" value="SUGAR_TRANSPORT_1"/>
    <property type="match status" value="2"/>
</dbReference>
<evidence type="ECO:0000256" key="7">
    <source>
        <dbReference type="ARBA" id="ARBA00022692"/>
    </source>
</evidence>
<keyword evidence="6" id="KW-1003">Cell membrane</keyword>
<evidence type="ECO:0000256" key="8">
    <source>
        <dbReference type="ARBA" id="ARBA00022989"/>
    </source>
</evidence>
<evidence type="ECO:0000256" key="6">
    <source>
        <dbReference type="ARBA" id="ARBA00022475"/>
    </source>
</evidence>
<feature type="transmembrane region" description="Helical" evidence="18">
    <location>
        <begin position="348"/>
        <end position="367"/>
    </location>
</feature>
<dbReference type="PROSITE" id="PS00217">
    <property type="entry name" value="SUGAR_TRANSPORT_2"/>
    <property type="match status" value="1"/>
</dbReference>
<dbReference type="InterPro" id="IPR050549">
    <property type="entry name" value="MFS_Trehalose_Transporter"/>
</dbReference>
<dbReference type="InterPro" id="IPR005829">
    <property type="entry name" value="Sugar_transporter_CS"/>
</dbReference>
<dbReference type="FunFam" id="1.20.1250.20:FF:000055">
    <property type="entry name" value="Facilitated trehalose transporter Tret1-2 homolog"/>
    <property type="match status" value="1"/>
</dbReference>
<feature type="transmembrane region" description="Helical" evidence="18">
    <location>
        <begin position="471"/>
        <end position="488"/>
    </location>
</feature>
<keyword evidence="9 18" id="KW-0472">Membrane</keyword>
<organism evidence="20 21">
    <name type="scientific">Petromyzon marinus</name>
    <name type="common">Sea lamprey</name>
    <dbReference type="NCBI Taxonomy" id="7757"/>
    <lineage>
        <taxon>Eukaryota</taxon>
        <taxon>Metazoa</taxon>
        <taxon>Chordata</taxon>
        <taxon>Craniata</taxon>
        <taxon>Vertebrata</taxon>
        <taxon>Cyclostomata</taxon>
        <taxon>Hyperoartia</taxon>
        <taxon>Petromyzontiformes</taxon>
        <taxon>Petromyzontidae</taxon>
        <taxon>Petromyzon</taxon>
    </lineage>
</organism>
<dbReference type="PRINTS" id="PR00171">
    <property type="entry name" value="SUGRTRNSPORT"/>
</dbReference>
<evidence type="ECO:0000313" key="21">
    <source>
        <dbReference type="RefSeq" id="XP_032832279.1"/>
    </source>
</evidence>
<comment type="catalytic activity">
    <reaction evidence="2">
        <text>D-glucose(out) = D-glucose(in)</text>
        <dbReference type="Rhea" id="RHEA:60376"/>
        <dbReference type="ChEBI" id="CHEBI:4167"/>
    </reaction>
</comment>
<feature type="transmembrane region" description="Helical" evidence="18">
    <location>
        <begin position="140"/>
        <end position="160"/>
    </location>
</feature>
<accession>A0AAJ7XF01</accession>
<keyword evidence="10" id="KW-0325">Glycoprotein</keyword>
<evidence type="ECO:0000256" key="13">
    <source>
        <dbReference type="ARBA" id="ARBA00067382"/>
    </source>
</evidence>
<keyword evidence="8 18" id="KW-1133">Transmembrane helix</keyword>
<dbReference type="RefSeq" id="XP_032832279.1">
    <property type="nucleotide sequence ID" value="XM_032976388.1"/>
</dbReference>
<dbReference type="InterPro" id="IPR005828">
    <property type="entry name" value="MFS_sugar_transport-like"/>
</dbReference>
<evidence type="ECO:0000259" key="19">
    <source>
        <dbReference type="PROSITE" id="PS50850"/>
    </source>
</evidence>
<evidence type="ECO:0000256" key="11">
    <source>
        <dbReference type="ARBA" id="ARBA00052140"/>
    </source>
</evidence>
<dbReference type="SUPFAM" id="SSF103473">
    <property type="entry name" value="MFS general substrate transporter"/>
    <property type="match status" value="1"/>
</dbReference>
<feature type="compositionally biased region" description="Low complexity" evidence="17">
    <location>
        <begin position="1"/>
        <end position="16"/>
    </location>
</feature>
<proteinExistence type="inferred from homology"/>
<evidence type="ECO:0000256" key="3">
    <source>
        <dbReference type="ARBA" id="ARBA00001787"/>
    </source>
</evidence>
<dbReference type="AlphaFoldDB" id="A0AAJ7XF01"/>
<dbReference type="InterPro" id="IPR003663">
    <property type="entry name" value="Sugar/inositol_transpt"/>
</dbReference>
<feature type="transmembrane region" description="Helical" evidence="18">
    <location>
        <begin position="198"/>
        <end position="217"/>
    </location>
</feature>
<reference evidence="21" key="1">
    <citation type="submission" date="2025-08" db="UniProtKB">
        <authorList>
            <consortium name="RefSeq"/>
        </authorList>
    </citation>
    <scope>IDENTIFICATION</scope>
    <source>
        <tissue evidence="21">Sperm</tissue>
    </source>
</reference>
<dbReference type="PANTHER" id="PTHR48021:SF1">
    <property type="entry name" value="GH07001P-RELATED"/>
    <property type="match status" value="1"/>
</dbReference>
<feature type="transmembrane region" description="Helical" evidence="18">
    <location>
        <begin position="68"/>
        <end position="91"/>
    </location>
</feature>
<evidence type="ECO:0000256" key="18">
    <source>
        <dbReference type="SAM" id="Phobius"/>
    </source>
</evidence>
<feature type="transmembrane region" description="Helical" evidence="18">
    <location>
        <begin position="433"/>
        <end position="459"/>
    </location>
</feature>
<protein>
    <recommendedName>
        <fullName evidence="13">Solute carrier family 2, facilitated glucose transporter member 8</fullName>
    </recommendedName>
    <alternativeName>
        <fullName evidence="14">Glucose transporter type 8</fullName>
    </alternativeName>
    <alternativeName>
        <fullName evidence="15">Glucose transporter type X1</fullName>
    </alternativeName>
</protein>
<name>A0AAJ7XF01_PETMA</name>
<dbReference type="KEGG" id="pmrn:116955364"/>
<evidence type="ECO:0000256" key="4">
    <source>
        <dbReference type="ARBA" id="ARBA00004651"/>
    </source>
</evidence>
<sequence length="586" mass="61138">MEGKSGIIGAAGGEASDSMKEPLLGSRAGGSGGPLEERGGDEEEDEGEGELDPHVVEQYYSKVQNGRLYLAVLSTALGPLSLGLTLGYSSPAIPDLERSPQAQLRLSPAQVSWFGSLVTIGAVLAGPLAGLLVERLGRKPTLMLSSVPFVAGWLLLVTAQSPGSLYAGRTLTGLAGGTASLVVPVYISEVSHPAVRGALGSCMQLMVVLGIFTAYAAGLILGWRWLAVLCAVPPTLMLLLLVAVVPESPRFLLSRPRRRAEAVAALTVLRGSAVDVRTEIRLIRQGQQQQQQQQEQLSWRELRLPVLYKPLAVTVLLMTLQQFSGINAVMLYAESIFRAAHIQNSAEAPVMIAAVQVGVTLFSGFLMDRAGRKLLLCLSGVIMAGSAAAFGAYFKLTGSDGNGTLGATDLALPYAGGAPDHGLVMAGASTGSLGWLALASMLVYIVGFSLGWGPIPWIVMSEVFPVRWRGVASGVCVAVNWISAFVVTKEFHDFSEWLGFPGAFWFFASVCAAGFVLTIVALPETKGRSLEQIQAHFEGRPPPPSPPSPPLAASSTPAAAASAAAAGSLSQAAVTGAGGEPSAQEP</sequence>
<comment type="subcellular location">
    <subcellularLocation>
        <location evidence="4">Cell membrane</location>
        <topology evidence="4">Multi-pass membrane protein</topology>
    </subcellularLocation>
</comment>
<evidence type="ECO:0000256" key="10">
    <source>
        <dbReference type="ARBA" id="ARBA00023180"/>
    </source>
</evidence>
<evidence type="ECO:0000256" key="9">
    <source>
        <dbReference type="ARBA" id="ARBA00023136"/>
    </source>
</evidence>
<dbReference type="NCBIfam" id="TIGR00879">
    <property type="entry name" value="SP"/>
    <property type="match status" value="1"/>
</dbReference>
<keyword evidence="7 18" id="KW-0812">Transmembrane</keyword>
<dbReference type="Gene3D" id="1.20.1250.20">
    <property type="entry name" value="MFS general substrate transporter like domains"/>
    <property type="match status" value="1"/>
</dbReference>
<dbReference type="PANTHER" id="PTHR48021">
    <property type="match status" value="1"/>
</dbReference>
<evidence type="ECO:0000256" key="2">
    <source>
        <dbReference type="ARBA" id="ARBA00000618"/>
    </source>
</evidence>
<feature type="transmembrane region" description="Helical" evidence="18">
    <location>
        <begin position="111"/>
        <end position="133"/>
    </location>
</feature>
<feature type="transmembrane region" description="Helical" evidence="18">
    <location>
        <begin position="310"/>
        <end position="333"/>
    </location>
</feature>
<feature type="transmembrane region" description="Helical" evidence="18">
    <location>
        <begin position="166"/>
        <end position="186"/>
    </location>
</feature>
<keyword evidence="21" id="KW-0762">Sugar transport</keyword>
<gene>
    <name evidence="21" type="primary">SLC2A8</name>
</gene>
<evidence type="ECO:0000256" key="17">
    <source>
        <dbReference type="SAM" id="MobiDB-lite"/>
    </source>
</evidence>
<comment type="catalytic activity">
    <reaction evidence="3">
        <text>L-dehydroascorbate(out) = L-dehydroascorbate(in)</text>
        <dbReference type="Rhea" id="RHEA:60380"/>
        <dbReference type="ChEBI" id="CHEBI:58539"/>
    </reaction>
</comment>
<comment type="similarity">
    <text evidence="5">Belongs to the major facilitator superfamily. Sugar transporter (TC 2.A.1.1) family. Glucose transporter subfamily.</text>
</comment>
<feature type="compositionally biased region" description="Acidic residues" evidence="17">
    <location>
        <begin position="39"/>
        <end position="50"/>
    </location>
</feature>
<keyword evidence="16" id="KW-0813">Transport</keyword>
<feature type="domain" description="Major facilitator superfamily (MFS) profile" evidence="19">
    <location>
        <begin position="71"/>
        <end position="526"/>
    </location>
</feature>
<dbReference type="GO" id="GO:0033300">
    <property type="term" value="F:dehydroascorbic acid transmembrane transporter activity"/>
    <property type="evidence" value="ECO:0007669"/>
    <property type="project" value="UniProtKB-ARBA"/>
</dbReference>
<feature type="transmembrane region" description="Helical" evidence="18">
    <location>
        <begin position="374"/>
        <end position="394"/>
    </location>
</feature>
<comment type="catalytic activity">
    <reaction evidence="11">
        <text>alpha,alpha-trehalose(in) = alpha,alpha-trehalose(out)</text>
        <dbReference type="Rhea" id="RHEA:17629"/>
        <dbReference type="ChEBI" id="CHEBI:16551"/>
    </reaction>
</comment>
<feature type="transmembrane region" description="Helical" evidence="18">
    <location>
        <begin position="223"/>
        <end position="245"/>
    </location>
</feature>
<evidence type="ECO:0000256" key="5">
    <source>
        <dbReference type="ARBA" id="ARBA00007004"/>
    </source>
</evidence>
<dbReference type="GO" id="GO:0005886">
    <property type="term" value="C:plasma membrane"/>
    <property type="evidence" value="ECO:0007669"/>
    <property type="project" value="UniProtKB-SubCell"/>
</dbReference>
<feature type="transmembrane region" description="Helical" evidence="18">
    <location>
        <begin position="500"/>
        <end position="522"/>
    </location>
</feature>
<evidence type="ECO:0000256" key="15">
    <source>
        <dbReference type="ARBA" id="ARBA00080242"/>
    </source>
</evidence>
<feature type="region of interest" description="Disordered" evidence="17">
    <location>
        <begin position="1"/>
        <end position="50"/>
    </location>
</feature>
<dbReference type="Proteomes" id="UP001318040">
    <property type="component" value="Chromosome 59"/>
</dbReference>
<comment type="catalytic activity">
    <reaction evidence="1">
        <text>D-fructose(out) = D-fructose(in)</text>
        <dbReference type="Rhea" id="RHEA:60372"/>
        <dbReference type="ChEBI" id="CHEBI:37721"/>
    </reaction>
</comment>
<comment type="function">
    <text evidence="12">Insulin-regulated facilitative hexose transporter that mediates the transport of glucose and fructose. Facilitates hepatic influx of dietary trehalose, which in turn inhibits glucose and fructose influx triggering a starvation signal and hepatic autophagy through activation of AMPK and ULK1. Also able to mediate the transport of dehydroascorbate.</text>
</comment>
<dbReference type="InterPro" id="IPR036259">
    <property type="entry name" value="MFS_trans_sf"/>
</dbReference>
<dbReference type="InterPro" id="IPR020846">
    <property type="entry name" value="MFS_dom"/>
</dbReference>
<dbReference type="PROSITE" id="PS50850">
    <property type="entry name" value="MFS"/>
    <property type="match status" value="1"/>
</dbReference>
<feature type="compositionally biased region" description="Pro residues" evidence="17">
    <location>
        <begin position="540"/>
        <end position="550"/>
    </location>
</feature>
<evidence type="ECO:0000256" key="14">
    <source>
        <dbReference type="ARBA" id="ARBA00077395"/>
    </source>
</evidence>
<keyword evidence="20" id="KW-1185">Reference proteome</keyword>
<evidence type="ECO:0000313" key="20">
    <source>
        <dbReference type="Proteomes" id="UP001318040"/>
    </source>
</evidence>
<evidence type="ECO:0000256" key="12">
    <source>
        <dbReference type="ARBA" id="ARBA00059062"/>
    </source>
</evidence>
<evidence type="ECO:0000256" key="16">
    <source>
        <dbReference type="RuleBase" id="RU003346"/>
    </source>
</evidence>